<dbReference type="STRING" id="1399860.A0A2C5Y4M3"/>
<evidence type="ECO:0000313" key="1">
    <source>
        <dbReference type="EMBL" id="PHH62380.1"/>
    </source>
</evidence>
<dbReference type="Proteomes" id="UP000226192">
    <property type="component" value="Unassembled WGS sequence"/>
</dbReference>
<name>A0A2C5Y4M3_9HYPO</name>
<keyword evidence="2" id="KW-1185">Reference proteome</keyword>
<reference evidence="1 2" key="1">
    <citation type="submission" date="2017-06" db="EMBL/GenBank/DDBJ databases">
        <title>Ant-infecting Ophiocordyceps genomes reveal a high diversity of potential behavioral manipulation genes and a possible major role for enterotoxins.</title>
        <authorList>
            <person name="De Bekker C."/>
            <person name="Evans H.C."/>
            <person name="Brachmann A."/>
            <person name="Hughes D.P."/>
        </authorList>
    </citation>
    <scope>NUCLEOTIDE SEQUENCE [LARGE SCALE GENOMIC DNA]</scope>
    <source>
        <strain evidence="1 2">Map64</strain>
    </source>
</reference>
<proteinExistence type="predicted"/>
<accession>A0A2C5Y4M3</accession>
<dbReference type="EMBL" id="NJET01000073">
    <property type="protein sequence ID" value="PHH62380.1"/>
    <property type="molecule type" value="Genomic_DNA"/>
</dbReference>
<dbReference type="AlphaFoldDB" id="A0A2C5Y4M3"/>
<organism evidence="1 2">
    <name type="scientific">Ophiocordyceps australis</name>
    <dbReference type="NCBI Taxonomy" id="1399860"/>
    <lineage>
        <taxon>Eukaryota</taxon>
        <taxon>Fungi</taxon>
        <taxon>Dikarya</taxon>
        <taxon>Ascomycota</taxon>
        <taxon>Pezizomycotina</taxon>
        <taxon>Sordariomycetes</taxon>
        <taxon>Hypocreomycetidae</taxon>
        <taxon>Hypocreales</taxon>
        <taxon>Ophiocordycipitaceae</taxon>
        <taxon>Ophiocordyceps</taxon>
    </lineage>
</organism>
<sequence>MIALFFSRHLYRKATKPVELNENSGQKSLALSDDFAGPINAAELRYLKQISDHASLVIAEINGCGHHFHQLEAYYLTLFRDDFISVSDSLVSQQDSWPWLNEHPLNILSLGILRPLLPSNVKNLYDVGIAQNVIIGGVSRRSRMNGTTDDFQVTAATLAVLANKYKLEDHVDLMVTIEECLQSAFDLVTSESSLEDRNIGLEQASIIFTLAVILEASVTNSAGFIQGPLWMQKLYVDLVKPMISKASEAKESIIRNNYGVAILHMVKYMAFPIYEDDISNDTLAALDVLRTTMLEMPQAEQDHLRSIVNICITIFSQPQQRGDTRVLSKCATLALEIVGHLPRRGLAFACGHNVREVRSTARMARAAWFDMK</sequence>
<comment type="caution">
    <text evidence="1">The sequence shown here is derived from an EMBL/GenBank/DDBJ whole genome shotgun (WGS) entry which is preliminary data.</text>
</comment>
<dbReference type="OrthoDB" id="342900at2759"/>
<protein>
    <submittedName>
        <fullName evidence="1">Uncharacterized protein</fullName>
    </submittedName>
</protein>
<gene>
    <name evidence="1" type="ORF">CDD81_7176</name>
</gene>
<evidence type="ECO:0000313" key="2">
    <source>
        <dbReference type="Proteomes" id="UP000226192"/>
    </source>
</evidence>